<dbReference type="EMBL" id="QGKY02000190">
    <property type="protein sequence ID" value="KAF2590316.1"/>
    <property type="molecule type" value="Genomic_DNA"/>
</dbReference>
<comment type="caution">
    <text evidence="2">The sequence shown here is derived from an EMBL/GenBank/DDBJ whole genome shotgun (WGS) entry which is preliminary data.</text>
</comment>
<accession>A0A8S9MN42</accession>
<name>A0A8S9MN42_BRACR</name>
<gene>
    <name evidence="2" type="ORF">F2Q68_00039172</name>
    <name evidence="1" type="ORF">F2Q70_00038534</name>
</gene>
<sequence>MRKLRLNRNKAEASSKELDECYGSWARRWSSSISSGKLDGCSVSAHQLNQLKGLAHSDGDS</sequence>
<dbReference type="EMBL" id="QGKW02000007">
    <property type="protein sequence ID" value="KAF2618739.1"/>
    <property type="molecule type" value="Genomic_DNA"/>
</dbReference>
<organism evidence="2 3">
    <name type="scientific">Brassica cretica</name>
    <name type="common">Mustard</name>
    <dbReference type="NCBI Taxonomy" id="69181"/>
    <lineage>
        <taxon>Eukaryota</taxon>
        <taxon>Viridiplantae</taxon>
        <taxon>Streptophyta</taxon>
        <taxon>Embryophyta</taxon>
        <taxon>Tracheophyta</taxon>
        <taxon>Spermatophyta</taxon>
        <taxon>Magnoliopsida</taxon>
        <taxon>eudicotyledons</taxon>
        <taxon>Gunneridae</taxon>
        <taxon>Pentapetalae</taxon>
        <taxon>rosids</taxon>
        <taxon>malvids</taxon>
        <taxon>Brassicales</taxon>
        <taxon>Brassicaceae</taxon>
        <taxon>Brassiceae</taxon>
        <taxon>Brassica</taxon>
    </lineage>
</organism>
<dbReference type="AlphaFoldDB" id="A0A8S9MN42"/>
<protein>
    <submittedName>
        <fullName evidence="2">Uncharacterized protein</fullName>
    </submittedName>
</protein>
<dbReference type="Proteomes" id="UP000712281">
    <property type="component" value="Unassembled WGS sequence"/>
</dbReference>
<evidence type="ECO:0000313" key="2">
    <source>
        <dbReference type="EMBL" id="KAF2618739.1"/>
    </source>
</evidence>
<proteinExistence type="predicted"/>
<reference evidence="2" key="1">
    <citation type="submission" date="2019-12" db="EMBL/GenBank/DDBJ databases">
        <title>Genome sequencing and annotation of Brassica cretica.</title>
        <authorList>
            <person name="Studholme D.J."/>
            <person name="Sarris P.F."/>
        </authorList>
    </citation>
    <scope>NUCLEOTIDE SEQUENCE</scope>
    <source>
        <strain evidence="2">PFS-001/15</strain>
        <strain evidence="1">PFS-102/07</strain>
        <tissue evidence="2">Leaf</tissue>
    </source>
</reference>
<evidence type="ECO:0000313" key="1">
    <source>
        <dbReference type="EMBL" id="KAF2590316.1"/>
    </source>
</evidence>
<evidence type="ECO:0000313" key="3">
    <source>
        <dbReference type="Proteomes" id="UP000712281"/>
    </source>
</evidence>